<organism evidence="1 2">
    <name type="scientific">Natronobacillus azotifigens</name>
    <dbReference type="NCBI Taxonomy" id="472978"/>
    <lineage>
        <taxon>Bacteria</taxon>
        <taxon>Bacillati</taxon>
        <taxon>Bacillota</taxon>
        <taxon>Bacilli</taxon>
        <taxon>Bacillales</taxon>
        <taxon>Bacillaceae</taxon>
        <taxon>Natronobacillus</taxon>
    </lineage>
</organism>
<gene>
    <name evidence="1" type="ORF">OWO01_11180</name>
</gene>
<accession>A0A9J6RDN3</accession>
<reference evidence="1" key="1">
    <citation type="submission" date="2022-11" db="EMBL/GenBank/DDBJ databases">
        <title>WGS of Natronobacillus azotifigens 24KS-1, an anaerobic diazotrophic haloalkaliphile from soda-rich habitats.</title>
        <authorList>
            <person name="Sorokin D.Y."/>
            <person name="Merkel A.Y."/>
        </authorList>
    </citation>
    <scope>NUCLEOTIDE SEQUENCE</scope>
    <source>
        <strain evidence="1">24KS-1</strain>
    </source>
</reference>
<evidence type="ECO:0000313" key="2">
    <source>
        <dbReference type="Proteomes" id="UP001084197"/>
    </source>
</evidence>
<proteinExistence type="predicted"/>
<dbReference type="RefSeq" id="WP_268780549.1">
    <property type="nucleotide sequence ID" value="NZ_JAPRAT010000022.1"/>
</dbReference>
<dbReference type="Proteomes" id="UP001084197">
    <property type="component" value="Unassembled WGS sequence"/>
</dbReference>
<keyword evidence="2" id="KW-1185">Reference proteome</keyword>
<dbReference type="EMBL" id="JAPRAT010000022">
    <property type="protein sequence ID" value="MCZ0703784.1"/>
    <property type="molecule type" value="Genomic_DNA"/>
</dbReference>
<evidence type="ECO:0000313" key="1">
    <source>
        <dbReference type="EMBL" id="MCZ0703784.1"/>
    </source>
</evidence>
<dbReference type="AlphaFoldDB" id="A0A9J6RDN3"/>
<sequence>MLPTHVNNIFALRMNSLNNNASVSYGNTLHKGHQANAKQNVGYWQPGDANFSPLQFNNLNVSNDPDIIDTPQAQV</sequence>
<name>A0A9J6RDN3_9BACI</name>
<protein>
    <recommendedName>
        <fullName evidence="3">Spore germination protein</fullName>
    </recommendedName>
</protein>
<evidence type="ECO:0008006" key="3">
    <source>
        <dbReference type="Google" id="ProtNLM"/>
    </source>
</evidence>
<comment type="caution">
    <text evidence="1">The sequence shown here is derived from an EMBL/GenBank/DDBJ whole genome shotgun (WGS) entry which is preliminary data.</text>
</comment>